<evidence type="ECO:0000256" key="2">
    <source>
        <dbReference type="SAM" id="SignalP"/>
    </source>
</evidence>
<dbReference type="VEuPathDB" id="ToxoDB:EAH_00065280"/>
<dbReference type="AlphaFoldDB" id="U6GPN2"/>
<feature type="chain" id="PRO_5004670817" evidence="2">
    <location>
        <begin position="33"/>
        <end position="182"/>
    </location>
</feature>
<dbReference type="EMBL" id="HG672125">
    <property type="protein sequence ID" value="CDI82181.1"/>
    <property type="molecule type" value="Genomic_DNA"/>
</dbReference>
<feature type="compositionally biased region" description="Basic and acidic residues" evidence="1">
    <location>
        <begin position="64"/>
        <end position="74"/>
    </location>
</feature>
<evidence type="ECO:0000313" key="3">
    <source>
        <dbReference type="EMBL" id="CDI82181.1"/>
    </source>
</evidence>
<feature type="compositionally biased region" description="Basic and acidic residues" evidence="1">
    <location>
        <begin position="43"/>
        <end position="55"/>
    </location>
</feature>
<organism evidence="3 4">
    <name type="scientific">Eimeria acervulina</name>
    <name type="common">Coccidian parasite</name>
    <dbReference type="NCBI Taxonomy" id="5801"/>
    <lineage>
        <taxon>Eukaryota</taxon>
        <taxon>Sar</taxon>
        <taxon>Alveolata</taxon>
        <taxon>Apicomplexa</taxon>
        <taxon>Conoidasida</taxon>
        <taxon>Coccidia</taxon>
        <taxon>Eucoccidiorida</taxon>
        <taxon>Eimeriorina</taxon>
        <taxon>Eimeriidae</taxon>
        <taxon>Eimeria</taxon>
    </lineage>
</organism>
<reference evidence="3" key="2">
    <citation type="submission" date="2013-10" db="EMBL/GenBank/DDBJ databases">
        <authorList>
            <person name="Aslett M."/>
        </authorList>
    </citation>
    <scope>NUCLEOTIDE SEQUENCE</scope>
    <source>
        <strain evidence="3">Houghton</strain>
    </source>
</reference>
<name>U6GPN2_EIMAC</name>
<accession>U6GPN2</accession>
<dbReference type="RefSeq" id="XP_013248321.1">
    <property type="nucleotide sequence ID" value="XM_013392867.1"/>
</dbReference>
<keyword evidence="4" id="KW-1185">Reference proteome</keyword>
<proteinExistence type="predicted"/>
<evidence type="ECO:0000313" key="4">
    <source>
        <dbReference type="Proteomes" id="UP000018050"/>
    </source>
</evidence>
<protein>
    <submittedName>
        <fullName evidence="3">Uncharacterized protein</fullName>
    </submittedName>
</protein>
<gene>
    <name evidence="3" type="ORF">EAH_00065280</name>
</gene>
<feature type="signal peptide" evidence="2">
    <location>
        <begin position="1"/>
        <end position="32"/>
    </location>
</feature>
<feature type="region of interest" description="Disordered" evidence="1">
    <location>
        <begin position="33"/>
        <end position="74"/>
    </location>
</feature>
<dbReference type="GeneID" id="25274598"/>
<evidence type="ECO:0000256" key="1">
    <source>
        <dbReference type="SAM" id="MobiDB-lite"/>
    </source>
</evidence>
<sequence length="182" mass="20293">MATTKRRNSSFVFYFFLLFLLFSAAAVTEAEGQHGGFKNRNWKKGERERKKDSQKKLRGVLKGSNHDPDNLFPRHRDRKEKDFLTGVLLTVAGAEDIGSETHMIERPWGSAHAERVGLTWPDFDPIDKLITQLGGDFGDGKRMASEGDQGPYYSIIVVQSGGSGLDGTRIIVKLTVRPPDGK</sequence>
<dbReference type="Proteomes" id="UP000018050">
    <property type="component" value="Unassembled WGS sequence"/>
</dbReference>
<reference evidence="3" key="1">
    <citation type="submission" date="2013-10" db="EMBL/GenBank/DDBJ databases">
        <title>Genomic analysis of the causative agents of coccidiosis in chickens.</title>
        <authorList>
            <person name="Reid A.J."/>
            <person name="Blake D."/>
            <person name="Billington K."/>
            <person name="Browne H."/>
            <person name="Dunn M."/>
            <person name="Hung S."/>
            <person name="Kawahara F."/>
            <person name="Miranda-Saavedra D."/>
            <person name="Mourier T."/>
            <person name="Nagra H."/>
            <person name="Otto T.D."/>
            <person name="Rawlings N."/>
            <person name="Sanchez A."/>
            <person name="Sanders M."/>
            <person name="Subramaniam C."/>
            <person name="Tay Y."/>
            <person name="Dear P."/>
            <person name="Doerig C."/>
            <person name="Gruber A."/>
            <person name="Parkinson J."/>
            <person name="Shirley M."/>
            <person name="Wan K.L."/>
            <person name="Berriman M."/>
            <person name="Tomley F."/>
            <person name="Pain A."/>
        </authorList>
    </citation>
    <scope>NUCLEOTIDE SEQUENCE</scope>
    <source>
        <strain evidence="3">Houghton</strain>
    </source>
</reference>
<keyword evidence="2" id="KW-0732">Signal</keyword>